<reference evidence="4 5" key="1">
    <citation type="submission" date="2019-08" db="EMBL/GenBank/DDBJ databases">
        <title>In-depth cultivation of the pig gut microbiome towards novel bacterial diversity and tailored functional studies.</title>
        <authorList>
            <person name="Wylensek D."/>
            <person name="Hitch T.C.A."/>
            <person name="Clavel T."/>
        </authorList>
    </citation>
    <scope>NUCLEOTIDE SEQUENCE [LARGE SCALE GENOMIC DNA]</scope>
    <source>
        <strain evidence="4 5">SM-530-WT-4B</strain>
    </source>
</reference>
<dbReference type="Pfam" id="PF03972">
    <property type="entry name" value="MmgE_PrpD_N"/>
    <property type="match status" value="1"/>
</dbReference>
<evidence type="ECO:0000259" key="3">
    <source>
        <dbReference type="Pfam" id="PF19305"/>
    </source>
</evidence>
<dbReference type="RefSeq" id="WP_154529327.1">
    <property type="nucleotide sequence ID" value="NZ_VUNH01000010.1"/>
</dbReference>
<feature type="domain" description="MmgE/PrpD C-terminal" evidence="3">
    <location>
        <begin position="272"/>
        <end position="435"/>
    </location>
</feature>
<dbReference type="PANTHER" id="PTHR16943:SF8">
    <property type="entry name" value="2-METHYLCITRATE DEHYDRATASE"/>
    <property type="match status" value="1"/>
</dbReference>
<dbReference type="InterPro" id="IPR042183">
    <property type="entry name" value="MmgE/PrpD_sf_1"/>
</dbReference>
<dbReference type="AlphaFoldDB" id="A0A6L5YDM5"/>
<evidence type="ECO:0000313" key="5">
    <source>
        <dbReference type="Proteomes" id="UP000473699"/>
    </source>
</evidence>
<accession>A0A6L5YDM5</accession>
<sequence>MAENLTISEQMAEFALSLTYEQIPLNVIDYGKMLLMDTFGVAMSCQKLPHAEAVKNALFELKSPAGCTLWGGRDKASLADAALYNSSLIHGADYDDTHVAAIVHPSAAVTSTAVTVGEYVNASGRDMMTAIVAGWEIIVRLGLAAKGRFHDVGYHGTGIVAPFAAVCVAAKLMGLSKETLVNALGICGSQSAALQEFLNDGSWTKKIHPGWGAHSAIYALLMAKHGYVGPKKVFEGKFGMWKTHVGGIDGLQEEFSDIGKVWHTPEIAFKMYPVCHMTHSFIDCMLALQKEYGFTADDIQSAECRIEKRCYEIVCDPREAKIHPQSDYMMRFSLPYVVAIAAIKGAIGPWEVDMKYAKAPAVLDLMSRIQCVADESKRNPGRFPGWLKVVTKDGHEYIKDQRYELGTLQNPIRIENVIAKFNSNVTPFYTKNEIQTLVNKIKDFDKLSNAEELIRCFVSSQSE</sequence>
<dbReference type="InterPro" id="IPR045337">
    <property type="entry name" value="MmgE_PrpD_C"/>
</dbReference>
<gene>
    <name evidence="4" type="ORF">FYJ74_09405</name>
</gene>
<name>A0A6L5YDM5_9BACT</name>
<feature type="domain" description="MmgE/PrpD N-terminal" evidence="2">
    <location>
        <begin position="9"/>
        <end position="247"/>
    </location>
</feature>
<evidence type="ECO:0000259" key="2">
    <source>
        <dbReference type="Pfam" id="PF03972"/>
    </source>
</evidence>
<comment type="caution">
    <text evidence="4">The sequence shown here is derived from an EMBL/GenBank/DDBJ whole genome shotgun (WGS) entry which is preliminary data.</text>
</comment>
<proteinExistence type="inferred from homology"/>
<evidence type="ECO:0000256" key="1">
    <source>
        <dbReference type="ARBA" id="ARBA00006174"/>
    </source>
</evidence>
<organism evidence="4 5">
    <name type="scientific">Pyramidobacter porci</name>
    <dbReference type="NCBI Taxonomy" id="2605789"/>
    <lineage>
        <taxon>Bacteria</taxon>
        <taxon>Thermotogati</taxon>
        <taxon>Synergistota</taxon>
        <taxon>Synergistia</taxon>
        <taxon>Synergistales</taxon>
        <taxon>Dethiosulfovibrionaceae</taxon>
        <taxon>Pyramidobacter</taxon>
    </lineage>
</organism>
<dbReference type="EMBL" id="VUNH01000010">
    <property type="protein sequence ID" value="MST56245.1"/>
    <property type="molecule type" value="Genomic_DNA"/>
</dbReference>
<dbReference type="PANTHER" id="PTHR16943">
    <property type="entry name" value="2-METHYLCITRATE DEHYDRATASE-RELATED"/>
    <property type="match status" value="1"/>
</dbReference>
<dbReference type="Gene3D" id="1.10.4100.10">
    <property type="entry name" value="2-methylcitrate dehydratase PrpD"/>
    <property type="match status" value="1"/>
</dbReference>
<dbReference type="InterPro" id="IPR042188">
    <property type="entry name" value="MmgE/PrpD_sf_2"/>
</dbReference>
<dbReference type="InterPro" id="IPR045336">
    <property type="entry name" value="MmgE_PrpD_N"/>
</dbReference>
<keyword evidence="5" id="KW-1185">Reference proteome</keyword>
<dbReference type="GO" id="GO:0016829">
    <property type="term" value="F:lyase activity"/>
    <property type="evidence" value="ECO:0007669"/>
    <property type="project" value="InterPro"/>
</dbReference>
<dbReference type="Pfam" id="PF19305">
    <property type="entry name" value="MmgE_PrpD_C"/>
    <property type="match status" value="1"/>
</dbReference>
<evidence type="ECO:0000313" key="4">
    <source>
        <dbReference type="EMBL" id="MST56245.1"/>
    </source>
</evidence>
<dbReference type="Proteomes" id="UP000473699">
    <property type="component" value="Unassembled WGS sequence"/>
</dbReference>
<dbReference type="InterPro" id="IPR005656">
    <property type="entry name" value="MmgE_PrpD"/>
</dbReference>
<dbReference type="SUPFAM" id="SSF103378">
    <property type="entry name" value="2-methylcitrate dehydratase PrpD"/>
    <property type="match status" value="1"/>
</dbReference>
<dbReference type="InterPro" id="IPR036148">
    <property type="entry name" value="MmgE/PrpD_sf"/>
</dbReference>
<comment type="similarity">
    <text evidence="1">Belongs to the PrpD family.</text>
</comment>
<protein>
    <submittedName>
        <fullName evidence="4">MmgE/PrpD family protein</fullName>
    </submittedName>
</protein>
<dbReference type="Gene3D" id="3.30.1330.120">
    <property type="entry name" value="2-methylcitrate dehydratase PrpD"/>
    <property type="match status" value="1"/>
</dbReference>